<reference evidence="1" key="1">
    <citation type="submission" date="2017-02" db="EMBL/GenBank/DDBJ databases">
        <authorList>
            <person name="Regsiter A."/>
            <person name="William W."/>
        </authorList>
    </citation>
    <scope>NUCLEOTIDE SEQUENCE</scope>
    <source>
        <strain evidence="1">BdmA 4</strain>
    </source>
</reference>
<proteinExistence type="predicted"/>
<name>A0A3P3XTS2_9SPIR</name>
<evidence type="ECO:0000313" key="1">
    <source>
        <dbReference type="EMBL" id="SLM19676.1"/>
    </source>
</evidence>
<dbReference type="EMBL" id="FWDO01000007">
    <property type="protein sequence ID" value="SLM19676.1"/>
    <property type="molecule type" value="Genomic_DNA"/>
</dbReference>
<accession>A0A3P3XTS2</accession>
<dbReference type="AntiFam" id="ANF00010">
    <property type="entry name" value="tRNA translation"/>
</dbReference>
<organism evidence="1">
    <name type="scientific">uncultured spirochete</name>
    <dbReference type="NCBI Taxonomy" id="156406"/>
    <lineage>
        <taxon>Bacteria</taxon>
        <taxon>Pseudomonadati</taxon>
        <taxon>Spirochaetota</taxon>
        <taxon>Spirochaetia</taxon>
        <taxon>Spirochaetales</taxon>
        <taxon>environmental samples</taxon>
    </lineage>
</organism>
<dbReference type="AlphaFoldDB" id="A0A3P3XTS2"/>
<sequence>MSIRIAEFYLLTDFAYFGIVSIADCTVGVAQVVECQTVDLVVVGSIPITHPSPTPLLGFGTKT</sequence>
<gene>
    <name evidence="1" type="ORF">SPIRO4BDMA_70098</name>
</gene>
<protein>
    <submittedName>
        <fullName evidence="1">Uncharacterized protein</fullName>
    </submittedName>
</protein>